<evidence type="ECO:0000256" key="6">
    <source>
        <dbReference type="ARBA" id="ARBA00022741"/>
    </source>
</evidence>
<comment type="similarity">
    <text evidence="3 10 13">Belongs to the IPP transferase family.</text>
</comment>
<dbReference type="PANTHER" id="PTHR11088:SF60">
    <property type="entry name" value="TRNA DIMETHYLALLYLTRANSFERASE"/>
    <property type="match status" value="1"/>
</dbReference>
<feature type="site" description="Interaction with substrate tRNA" evidence="10">
    <location>
        <position position="131"/>
    </location>
</feature>
<dbReference type="GO" id="GO:0052381">
    <property type="term" value="F:tRNA dimethylallyltransferase activity"/>
    <property type="evidence" value="ECO:0007669"/>
    <property type="project" value="UniProtKB-UniRule"/>
</dbReference>
<evidence type="ECO:0000256" key="11">
    <source>
        <dbReference type="RuleBase" id="RU003783"/>
    </source>
</evidence>
<sequence length="315" mass="36088">MDEKLMAPPRPQAIFLMGPTASGKTKLALALRKIALVDLISVDSALIYRGMDIGTAKPSIKEDMDLSHHLLDIRDPSESYSVAEFRCDALEAMEKISQKGYIPLLVGGSMLYYKILIDGLSPLPSSNPLIRQKIKNIAHKIGWRALHNKLCHIDPISGNRIHHNDTQRLSRALEVFFISGRTLSELTQAPKELLPYNISTFAVAPINRSLLNERIEKRFHHMLHLGFENEVRVLFERGDLNSNMSSIRCVGYYQMWSYLSGIIDYHTMIYQTICATRQLAKRQMTWLRNWKQDIYWLDSDNFDISSKKVLSILNK</sequence>
<evidence type="ECO:0000256" key="10">
    <source>
        <dbReference type="HAMAP-Rule" id="MF_00185"/>
    </source>
</evidence>
<comment type="cofactor">
    <cofactor evidence="1 10">
        <name>Mg(2+)</name>
        <dbReference type="ChEBI" id="CHEBI:18420"/>
    </cofactor>
</comment>
<dbReference type="FunFam" id="1.10.20.140:FF:000001">
    <property type="entry name" value="tRNA dimethylallyltransferase"/>
    <property type="match status" value="1"/>
</dbReference>
<comment type="caution">
    <text evidence="10">Lacks conserved residue(s) required for the propagation of feature annotation.</text>
</comment>
<comment type="catalytic activity">
    <reaction evidence="9 10 11">
        <text>adenosine(37) in tRNA + dimethylallyl diphosphate = N(6)-dimethylallyladenosine(37) in tRNA + diphosphate</text>
        <dbReference type="Rhea" id="RHEA:26482"/>
        <dbReference type="Rhea" id="RHEA-COMP:10162"/>
        <dbReference type="Rhea" id="RHEA-COMP:10375"/>
        <dbReference type="ChEBI" id="CHEBI:33019"/>
        <dbReference type="ChEBI" id="CHEBI:57623"/>
        <dbReference type="ChEBI" id="CHEBI:74411"/>
        <dbReference type="ChEBI" id="CHEBI:74415"/>
        <dbReference type="EC" id="2.5.1.75"/>
    </reaction>
</comment>
<reference evidence="14 15" key="1">
    <citation type="submission" date="2019-02" db="EMBL/GenBank/DDBJ databases">
        <authorList>
            <person name="Manzano-Marin A."/>
            <person name="Manzano-Marin A."/>
        </authorList>
    </citation>
    <scope>NUCLEOTIDE SEQUENCE [LARGE SCALE GENOMIC DNA]</scope>
    <source>
        <strain evidence="14 15">ErCicuneomaculata</strain>
    </source>
</reference>
<feature type="site" description="Interaction with substrate tRNA" evidence="10">
    <location>
        <position position="109"/>
    </location>
</feature>
<proteinExistence type="inferred from homology"/>
<evidence type="ECO:0000313" key="15">
    <source>
        <dbReference type="Proteomes" id="UP000294412"/>
    </source>
</evidence>
<dbReference type="EC" id="2.5.1.75" evidence="10"/>
<name>A0A451D2N2_9GAMM</name>
<evidence type="ECO:0000256" key="2">
    <source>
        <dbReference type="ARBA" id="ARBA00003213"/>
    </source>
</evidence>
<dbReference type="Proteomes" id="UP000294412">
    <property type="component" value="Chromosome"/>
</dbReference>
<dbReference type="GO" id="GO:0005524">
    <property type="term" value="F:ATP binding"/>
    <property type="evidence" value="ECO:0007669"/>
    <property type="project" value="UniProtKB-UniRule"/>
</dbReference>
<keyword evidence="5 10" id="KW-0819">tRNA processing</keyword>
<dbReference type="EMBL" id="LR217703">
    <property type="protein sequence ID" value="VFP79895.1"/>
    <property type="molecule type" value="Genomic_DNA"/>
</dbReference>
<evidence type="ECO:0000256" key="7">
    <source>
        <dbReference type="ARBA" id="ARBA00022840"/>
    </source>
</evidence>
<feature type="region of interest" description="Interaction with substrate tRNA" evidence="10">
    <location>
        <begin position="43"/>
        <end position="46"/>
    </location>
</feature>
<evidence type="ECO:0000256" key="13">
    <source>
        <dbReference type="RuleBase" id="RU003785"/>
    </source>
</evidence>
<dbReference type="AlphaFoldDB" id="A0A451D2N2"/>
<evidence type="ECO:0000256" key="9">
    <source>
        <dbReference type="ARBA" id="ARBA00049563"/>
    </source>
</evidence>
<evidence type="ECO:0000256" key="1">
    <source>
        <dbReference type="ARBA" id="ARBA00001946"/>
    </source>
</evidence>
<feature type="region of interest" description="Interaction with substrate tRNA" evidence="10">
    <location>
        <begin position="167"/>
        <end position="171"/>
    </location>
</feature>
<dbReference type="InterPro" id="IPR039657">
    <property type="entry name" value="Dimethylallyltransferase"/>
</dbReference>
<keyword evidence="8 10" id="KW-0460">Magnesium</keyword>
<keyword evidence="7 10" id="KW-0067">ATP-binding</keyword>
<evidence type="ECO:0000256" key="4">
    <source>
        <dbReference type="ARBA" id="ARBA00022679"/>
    </source>
</evidence>
<comment type="subunit">
    <text evidence="10">Monomer.</text>
</comment>
<dbReference type="HAMAP" id="MF_00185">
    <property type="entry name" value="IPP_trans"/>
    <property type="match status" value="1"/>
</dbReference>
<evidence type="ECO:0000256" key="8">
    <source>
        <dbReference type="ARBA" id="ARBA00022842"/>
    </source>
</evidence>
<evidence type="ECO:0000313" key="14">
    <source>
        <dbReference type="EMBL" id="VFP79895.1"/>
    </source>
</evidence>
<dbReference type="InterPro" id="IPR018022">
    <property type="entry name" value="IPT"/>
</dbReference>
<protein>
    <recommendedName>
        <fullName evidence="10">tRNA dimethylallyltransferase</fullName>
        <ecNumber evidence="10">2.5.1.75</ecNumber>
    </recommendedName>
    <alternativeName>
        <fullName evidence="10">Dimethylallyl diphosphate:tRNA dimethylallyltransferase</fullName>
        <shortName evidence="10">DMAPP:tRNA dimethylallyltransferase</shortName>
        <shortName evidence="10">DMATase</shortName>
    </alternativeName>
    <alternativeName>
        <fullName evidence="10">Isopentenyl-diphosphate:tRNA isopentenyltransferase</fullName>
        <shortName evidence="10">IPP transferase</shortName>
        <shortName evidence="10">IPPT</shortName>
        <shortName evidence="10">IPTase</shortName>
    </alternativeName>
</protein>
<gene>
    <name evidence="10 14" type="primary">miaA</name>
    <name evidence="14" type="ORF">ERCICUMA2628_431</name>
</gene>
<accession>A0A451D2N2</accession>
<feature type="binding site" evidence="10">
    <location>
        <begin position="20"/>
        <end position="25"/>
    </location>
    <ligand>
        <name>substrate</name>
    </ligand>
</feature>
<dbReference type="InterPro" id="IPR027417">
    <property type="entry name" value="P-loop_NTPase"/>
</dbReference>
<dbReference type="Pfam" id="PF01715">
    <property type="entry name" value="IPPT"/>
    <property type="match status" value="1"/>
</dbReference>
<dbReference type="Gene3D" id="3.40.50.300">
    <property type="entry name" value="P-loop containing nucleotide triphosphate hydrolases"/>
    <property type="match status" value="1"/>
</dbReference>
<dbReference type="NCBIfam" id="TIGR00174">
    <property type="entry name" value="miaA"/>
    <property type="match status" value="1"/>
</dbReference>
<dbReference type="GO" id="GO:0006400">
    <property type="term" value="P:tRNA modification"/>
    <property type="evidence" value="ECO:0007669"/>
    <property type="project" value="TreeGrafter"/>
</dbReference>
<dbReference type="PANTHER" id="PTHR11088">
    <property type="entry name" value="TRNA DIMETHYLALLYLTRANSFERASE"/>
    <property type="match status" value="1"/>
</dbReference>
<dbReference type="Gene3D" id="1.10.20.140">
    <property type="match status" value="1"/>
</dbReference>
<evidence type="ECO:0000256" key="3">
    <source>
        <dbReference type="ARBA" id="ARBA00005842"/>
    </source>
</evidence>
<dbReference type="SUPFAM" id="SSF52540">
    <property type="entry name" value="P-loop containing nucleoside triphosphate hydrolases"/>
    <property type="match status" value="1"/>
</dbReference>
<keyword evidence="6 10" id="KW-0547">Nucleotide-binding</keyword>
<organism evidence="14 15">
    <name type="scientific">Candidatus Erwinia haradaeae</name>
    <dbReference type="NCBI Taxonomy" id="1922217"/>
    <lineage>
        <taxon>Bacteria</taxon>
        <taxon>Pseudomonadati</taxon>
        <taxon>Pseudomonadota</taxon>
        <taxon>Gammaproteobacteria</taxon>
        <taxon>Enterobacterales</taxon>
        <taxon>Erwiniaceae</taxon>
        <taxon>Erwinia</taxon>
    </lineage>
</organism>
<feature type="binding site" evidence="10">
    <location>
        <begin position="18"/>
        <end position="25"/>
    </location>
    <ligand>
        <name>ATP</name>
        <dbReference type="ChEBI" id="CHEBI:30616"/>
    </ligand>
</feature>
<evidence type="ECO:0000256" key="12">
    <source>
        <dbReference type="RuleBase" id="RU003784"/>
    </source>
</evidence>
<keyword evidence="4 10" id="KW-0808">Transferase</keyword>
<evidence type="ECO:0000256" key="5">
    <source>
        <dbReference type="ARBA" id="ARBA00022694"/>
    </source>
</evidence>
<comment type="function">
    <text evidence="2 10 12">Catalyzes the transfer of a dimethylallyl group onto the adenine at position 37 in tRNAs that read codons beginning with uridine, leading to the formation of N6-(dimethylallyl)adenosine (i(6)A).</text>
</comment>